<evidence type="ECO:0000256" key="1">
    <source>
        <dbReference type="ARBA" id="ARBA00022670"/>
    </source>
</evidence>
<dbReference type="InterPro" id="IPR005080">
    <property type="entry name" value="Peptidase_A25"/>
</dbReference>
<gene>
    <name evidence="4 5" type="primary">gpr</name>
    <name evidence="5" type="ORF">RWE15_23620</name>
</gene>
<dbReference type="Proteomes" id="UP001281447">
    <property type="component" value="Unassembled WGS sequence"/>
</dbReference>
<keyword evidence="6" id="KW-1185">Reference proteome</keyword>
<keyword evidence="2 4" id="KW-0378">Hydrolase</keyword>
<feature type="propeptide" id="PRO_5044940774" evidence="4">
    <location>
        <begin position="1"/>
        <end position="13"/>
    </location>
</feature>
<dbReference type="GO" id="GO:0016787">
    <property type="term" value="F:hydrolase activity"/>
    <property type="evidence" value="ECO:0007669"/>
    <property type="project" value="UniProtKB-KW"/>
</dbReference>
<dbReference type="InterPro" id="IPR023430">
    <property type="entry name" value="Pept_HybD-like_dom_sf"/>
</dbReference>
<name>A0ABU5CD51_9BACI</name>
<evidence type="ECO:0000313" key="5">
    <source>
        <dbReference type="EMBL" id="MDY0396733.1"/>
    </source>
</evidence>
<sequence length="365" mass="39889">MHNQEMPRQVRTDLAVEAKDMYVEKEKQQEQKIKGVLSKERVNNGIKITDVVIDEAGGELIGKKPGTYVTIYADGVKRQDTKAQENAAKVLAEELEVLLQKSGITHDAVGLIVGLGNWNVTPDALGPMTTEKILVTSHLFKLEHETVADGYRPVGAVSPGVMGVTGIETSDIIFGIVEQYKPDFIIAVDALASRSVERINETIQISDTGIHPGSGVGNKRKELSKATLGIPTFAIGVPTVVDAVTIASDTIDFLLKHFGREWKENSRPSKALTPGNFSFGSKKFTQDDLPDEEQRKTFLGLVGNLSNEEKRALISDVLTPIGQNMMVTPKEVDGFMIDMAHLIASGINAAMHEKVDVDNFSFYTR</sequence>
<dbReference type="EMBL" id="JAWDIP010000004">
    <property type="protein sequence ID" value="MDY0396733.1"/>
    <property type="molecule type" value="Genomic_DNA"/>
</dbReference>
<dbReference type="Gene3D" id="3.40.50.1450">
    <property type="entry name" value="HybD-like"/>
    <property type="match status" value="1"/>
</dbReference>
<dbReference type="EC" id="3.4.24.78" evidence="4"/>
<comment type="caution">
    <text evidence="5">The sequence shown here is derived from an EMBL/GenBank/DDBJ whole genome shotgun (WGS) entry which is preliminary data.</text>
</comment>
<dbReference type="Pfam" id="PF03418">
    <property type="entry name" value="Peptidase_A25"/>
    <property type="match status" value="1"/>
</dbReference>
<reference evidence="5 6" key="1">
    <citation type="submission" date="2023-10" db="EMBL/GenBank/DDBJ databases">
        <title>Virgibacillus halophilus 5B73C genome.</title>
        <authorList>
            <person name="Miliotis G."/>
            <person name="Sengupta P."/>
            <person name="Hameed A."/>
            <person name="Chuvochina M."/>
            <person name="Mcdonagh F."/>
            <person name="Simpson A.C."/>
            <person name="Singh N.K."/>
            <person name="Rekha P.D."/>
            <person name="Raman K."/>
            <person name="Hugenholtz P."/>
            <person name="Venkateswaran K."/>
        </authorList>
    </citation>
    <scope>NUCLEOTIDE SEQUENCE [LARGE SCALE GENOMIC DNA]</scope>
    <source>
        <strain evidence="5 6">5B73C</strain>
    </source>
</reference>
<keyword evidence="1 4" id="KW-0645">Protease</keyword>
<feature type="chain" id="PRO_5044940773" description="Germination protease" evidence="4">
    <location>
        <begin position="14"/>
        <end position="365"/>
    </location>
</feature>
<protein>
    <recommendedName>
        <fullName evidence="4">Germination protease</fullName>
        <ecNumber evidence="4">3.4.24.78</ecNumber>
    </recommendedName>
    <alternativeName>
        <fullName evidence="4">GPR endopeptidase</fullName>
    </alternativeName>
    <alternativeName>
        <fullName evidence="4">Germination proteinase</fullName>
    </alternativeName>
    <alternativeName>
        <fullName evidence="4">Spore protease</fullName>
    </alternativeName>
</protein>
<comment type="function">
    <text evidence="4">Initiates the rapid degradation of small, acid-soluble proteins during spore germination.</text>
</comment>
<accession>A0ABU5CD51</accession>
<proteinExistence type="inferred from homology"/>
<comment type="subunit">
    <text evidence="4">Homotetramer.</text>
</comment>
<dbReference type="NCBIfam" id="TIGR01441">
    <property type="entry name" value="GPR"/>
    <property type="match status" value="1"/>
</dbReference>
<comment type="PTM">
    <text evidence="4">Autoproteolytically processed. The inactive tetrameric zymogen termed p46 autoprocesses to a smaller form termed p41, which is active only during spore germination.</text>
</comment>
<dbReference type="RefSeq" id="WP_390353804.1">
    <property type="nucleotide sequence ID" value="NZ_JBHUIZ010000003.1"/>
</dbReference>
<dbReference type="SUPFAM" id="SSF53163">
    <property type="entry name" value="HybD-like"/>
    <property type="match status" value="1"/>
</dbReference>
<comment type="catalytic activity">
    <reaction evidence="4">
        <text>Endopeptidase action with P4 Glu or Asp, P1 preferably Glu &gt; Asp, P1' hydrophobic and P2' Ala.</text>
        <dbReference type="EC" id="3.4.24.78"/>
    </reaction>
</comment>
<dbReference type="HAMAP" id="MF_00626">
    <property type="entry name" value="Germination_prot"/>
    <property type="match status" value="1"/>
</dbReference>
<evidence type="ECO:0000256" key="3">
    <source>
        <dbReference type="ARBA" id="ARBA00023145"/>
    </source>
</evidence>
<comment type="similarity">
    <text evidence="4">Belongs to the peptidase A25 family.</text>
</comment>
<evidence type="ECO:0000256" key="2">
    <source>
        <dbReference type="ARBA" id="ARBA00022801"/>
    </source>
</evidence>
<evidence type="ECO:0000313" key="6">
    <source>
        <dbReference type="Proteomes" id="UP001281447"/>
    </source>
</evidence>
<organism evidence="5 6">
    <name type="scientific">Tigheibacillus halophilus</name>
    <dbReference type="NCBI Taxonomy" id="361280"/>
    <lineage>
        <taxon>Bacteria</taxon>
        <taxon>Bacillati</taxon>
        <taxon>Bacillota</taxon>
        <taxon>Bacilli</taxon>
        <taxon>Bacillales</taxon>
        <taxon>Bacillaceae</taxon>
        <taxon>Tigheibacillus</taxon>
    </lineage>
</organism>
<dbReference type="PIRSF" id="PIRSF019549">
    <property type="entry name" value="Peptidase_A25"/>
    <property type="match status" value="1"/>
</dbReference>
<evidence type="ECO:0000256" key="4">
    <source>
        <dbReference type="HAMAP-Rule" id="MF_00626"/>
    </source>
</evidence>
<keyword evidence="3 4" id="KW-0865">Zymogen</keyword>